<dbReference type="KEGG" id="copr:Cop2CBH44_07080"/>
<evidence type="ECO:0000313" key="3">
    <source>
        <dbReference type="Proteomes" id="UP000594042"/>
    </source>
</evidence>
<sequence length="58" mass="6862">MRKLSNFRICCITLLWLLLCYLLIKGYHGINTRVALTIFFSGVIIFAPIYKQIKKRKE</sequence>
<evidence type="ECO:0000313" key="2">
    <source>
        <dbReference type="EMBL" id="BCI62355.1"/>
    </source>
</evidence>
<dbReference type="AlphaFoldDB" id="A0A7G1HRL7"/>
<feature type="transmembrane region" description="Helical" evidence="1">
    <location>
        <begin position="30"/>
        <end position="50"/>
    </location>
</feature>
<reference evidence="3" key="1">
    <citation type="submission" date="2020-07" db="EMBL/GenBank/DDBJ databases">
        <title>Complete genome sequencing of Coprobacter sp. strain 2CBH44.</title>
        <authorList>
            <person name="Sakamoto M."/>
            <person name="Murakami T."/>
            <person name="Mori H."/>
        </authorList>
    </citation>
    <scope>NUCLEOTIDE SEQUENCE [LARGE SCALE GENOMIC DNA]</scope>
    <source>
        <strain evidence="3">2CBH44</strain>
    </source>
</reference>
<keyword evidence="1" id="KW-1133">Transmembrane helix</keyword>
<name>A0A7G1HRL7_9BACT</name>
<keyword evidence="1" id="KW-0472">Membrane</keyword>
<keyword evidence="1" id="KW-0812">Transmembrane</keyword>
<keyword evidence="3" id="KW-1185">Reference proteome</keyword>
<organism evidence="2 3">
    <name type="scientific">Coprobacter secundus subsp. similis</name>
    <dbReference type="NCBI Taxonomy" id="2751153"/>
    <lineage>
        <taxon>Bacteria</taxon>
        <taxon>Pseudomonadati</taxon>
        <taxon>Bacteroidota</taxon>
        <taxon>Bacteroidia</taxon>
        <taxon>Bacteroidales</taxon>
        <taxon>Barnesiellaceae</taxon>
        <taxon>Coprobacter</taxon>
    </lineage>
</organism>
<dbReference type="EMBL" id="AP023322">
    <property type="protein sequence ID" value="BCI62355.1"/>
    <property type="molecule type" value="Genomic_DNA"/>
</dbReference>
<dbReference type="Proteomes" id="UP000594042">
    <property type="component" value="Chromosome"/>
</dbReference>
<accession>A0A7G1HRL7</accession>
<feature type="transmembrane region" description="Helical" evidence="1">
    <location>
        <begin position="7"/>
        <end position="24"/>
    </location>
</feature>
<evidence type="ECO:0000256" key="1">
    <source>
        <dbReference type="SAM" id="Phobius"/>
    </source>
</evidence>
<gene>
    <name evidence="2" type="ORF">Cop2CBH44_07080</name>
</gene>
<protein>
    <submittedName>
        <fullName evidence="2">Uncharacterized protein</fullName>
    </submittedName>
</protein>
<proteinExistence type="predicted"/>